<feature type="transmembrane region" description="Helical" evidence="7">
    <location>
        <begin position="340"/>
        <end position="363"/>
    </location>
</feature>
<dbReference type="Pfam" id="PF02687">
    <property type="entry name" value="FtsX"/>
    <property type="match status" value="1"/>
</dbReference>
<dbReference type="EMBL" id="BMVO01000005">
    <property type="protein sequence ID" value="GHB00061.1"/>
    <property type="molecule type" value="Genomic_DNA"/>
</dbReference>
<dbReference type="InterPro" id="IPR025857">
    <property type="entry name" value="MacB_PCD"/>
</dbReference>
<name>A0ABQ3DPI4_9ACTN</name>
<dbReference type="RefSeq" id="WP_189715112.1">
    <property type="nucleotide sequence ID" value="NZ_BMVO01000005.1"/>
</dbReference>
<evidence type="ECO:0000313" key="11">
    <source>
        <dbReference type="Proteomes" id="UP000599437"/>
    </source>
</evidence>
<feature type="transmembrane region" description="Helical" evidence="7">
    <location>
        <begin position="369"/>
        <end position="393"/>
    </location>
</feature>
<keyword evidence="3 7" id="KW-0812">Transmembrane</keyword>
<evidence type="ECO:0000313" key="10">
    <source>
        <dbReference type="EMBL" id="GHB00061.1"/>
    </source>
</evidence>
<evidence type="ECO:0000259" key="8">
    <source>
        <dbReference type="Pfam" id="PF02687"/>
    </source>
</evidence>
<reference evidence="11" key="1">
    <citation type="journal article" date="2019" name="Int. J. Syst. Evol. Microbiol.">
        <title>The Global Catalogue of Microorganisms (GCM) 10K type strain sequencing project: providing services to taxonomists for standard genome sequencing and annotation.</title>
        <authorList>
            <consortium name="The Broad Institute Genomics Platform"/>
            <consortium name="The Broad Institute Genome Sequencing Center for Infectious Disease"/>
            <person name="Wu L."/>
            <person name="Ma J."/>
        </authorList>
    </citation>
    <scope>NUCLEOTIDE SEQUENCE [LARGE SCALE GENOMIC DNA]</scope>
    <source>
        <strain evidence="11">JCM 4737</strain>
    </source>
</reference>
<organism evidence="10 11">
    <name type="scientific">Streptomyces chryseus</name>
    <dbReference type="NCBI Taxonomy" id="68186"/>
    <lineage>
        <taxon>Bacteria</taxon>
        <taxon>Bacillati</taxon>
        <taxon>Actinomycetota</taxon>
        <taxon>Actinomycetes</taxon>
        <taxon>Kitasatosporales</taxon>
        <taxon>Streptomycetaceae</taxon>
        <taxon>Streptomyces</taxon>
    </lineage>
</organism>
<proteinExistence type="inferred from homology"/>
<dbReference type="PANTHER" id="PTHR30572">
    <property type="entry name" value="MEMBRANE COMPONENT OF TRANSPORTER-RELATED"/>
    <property type="match status" value="1"/>
</dbReference>
<feature type="domain" description="ABC3 transporter permease C-terminal" evidence="8">
    <location>
        <begin position="291"/>
        <end position="403"/>
    </location>
</feature>
<evidence type="ECO:0000256" key="1">
    <source>
        <dbReference type="ARBA" id="ARBA00004651"/>
    </source>
</evidence>
<gene>
    <name evidence="10" type="ORF">GCM10010346_23630</name>
</gene>
<dbReference type="Pfam" id="PF12704">
    <property type="entry name" value="MacB_PCD"/>
    <property type="match status" value="1"/>
</dbReference>
<sequence length="410" mass="41876">MTPPGSATRPPSRPPLRPARLGPLDVLRLSLSGLRAKPLRAVLSAAGISIGIAAMVAVVGISTSSRADLRATLDTLGTNLLHAEAGESLTGGEAKFPPGVSAMVRRVPPVDEVSAVARIDAEVYRSDLIPREETNALEVFAAHPDLLATLGVRTSSGTWLNRATAEYPAVVLGSATARRLGVVRAHPDVQIEIGGHRFTVIGIIEPAVLAPELNSAAVIGFGAAERTLGFDGHPTAVYVRADENAVTDVRDVLARTVNPEQPDAVRVARPSDALAAKLAADEAFTGLLLGIGAVALLVGGIGVANTMVIAVLERRGEIGLRRALGATRGQVRNQFFTESLVLSGLGGAGGAALGLLITATYAGHRGWPVALPASAVLAGAAGTLVIGAVAGLYPAMRAARISPTTALATG</sequence>
<evidence type="ECO:0000256" key="6">
    <source>
        <dbReference type="ARBA" id="ARBA00038076"/>
    </source>
</evidence>
<comment type="subcellular location">
    <subcellularLocation>
        <location evidence="1">Cell membrane</location>
        <topology evidence="1">Multi-pass membrane protein</topology>
    </subcellularLocation>
</comment>
<comment type="caution">
    <text evidence="10">The sequence shown here is derived from an EMBL/GenBank/DDBJ whole genome shotgun (WGS) entry which is preliminary data.</text>
</comment>
<comment type="similarity">
    <text evidence="6">Belongs to the ABC-4 integral membrane protein family.</text>
</comment>
<feature type="domain" description="MacB-like periplasmic core" evidence="9">
    <location>
        <begin position="42"/>
        <end position="248"/>
    </location>
</feature>
<evidence type="ECO:0000256" key="3">
    <source>
        <dbReference type="ARBA" id="ARBA00022692"/>
    </source>
</evidence>
<feature type="transmembrane region" description="Helical" evidence="7">
    <location>
        <begin position="41"/>
        <end position="61"/>
    </location>
</feature>
<keyword evidence="11" id="KW-1185">Reference proteome</keyword>
<evidence type="ECO:0000259" key="9">
    <source>
        <dbReference type="Pfam" id="PF12704"/>
    </source>
</evidence>
<evidence type="ECO:0000256" key="4">
    <source>
        <dbReference type="ARBA" id="ARBA00022989"/>
    </source>
</evidence>
<feature type="transmembrane region" description="Helical" evidence="7">
    <location>
        <begin position="287"/>
        <end position="312"/>
    </location>
</feature>
<evidence type="ECO:0000256" key="7">
    <source>
        <dbReference type="SAM" id="Phobius"/>
    </source>
</evidence>
<evidence type="ECO:0000256" key="5">
    <source>
        <dbReference type="ARBA" id="ARBA00023136"/>
    </source>
</evidence>
<keyword evidence="4 7" id="KW-1133">Transmembrane helix</keyword>
<keyword evidence="5 7" id="KW-0472">Membrane</keyword>
<dbReference type="Proteomes" id="UP000599437">
    <property type="component" value="Unassembled WGS sequence"/>
</dbReference>
<dbReference type="InterPro" id="IPR003838">
    <property type="entry name" value="ABC3_permease_C"/>
</dbReference>
<dbReference type="PANTHER" id="PTHR30572:SF4">
    <property type="entry name" value="ABC TRANSPORTER PERMEASE YTRF"/>
    <property type="match status" value="1"/>
</dbReference>
<dbReference type="InterPro" id="IPR050250">
    <property type="entry name" value="Macrolide_Exporter_MacB"/>
</dbReference>
<evidence type="ECO:0000256" key="2">
    <source>
        <dbReference type="ARBA" id="ARBA00022475"/>
    </source>
</evidence>
<accession>A0ABQ3DPI4</accession>
<keyword evidence="2" id="KW-1003">Cell membrane</keyword>
<protein>
    <submittedName>
        <fullName evidence="10">ABC transporter permease</fullName>
    </submittedName>
</protein>